<evidence type="ECO:0000256" key="5">
    <source>
        <dbReference type="ARBA" id="ARBA00022553"/>
    </source>
</evidence>
<dbReference type="InterPro" id="IPR051315">
    <property type="entry name" value="Bact_Chemotaxis_CheA"/>
</dbReference>
<dbReference type="SUPFAM" id="SSF47226">
    <property type="entry name" value="Histidine-containing phosphotransfer domain, HPT domain"/>
    <property type="match status" value="1"/>
</dbReference>
<comment type="catalytic activity">
    <reaction evidence="1">
        <text>ATP + protein L-histidine = ADP + protein N-phospho-L-histidine.</text>
        <dbReference type="EC" id="2.7.13.3"/>
    </reaction>
</comment>
<feature type="domain" description="HPt" evidence="16">
    <location>
        <begin position="144"/>
        <end position="248"/>
    </location>
</feature>
<evidence type="ECO:0000256" key="4">
    <source>
        <dbReference type="ARBA" id="ARBA00022500"/>
    </source>
</evidence>
<dbReference type="GO" id="GO:0005524">
    <property type="term" value="F:ATP binding"/>
    <property type="evidence" value="ECO:0007669"/>
    <property type="project" value="UniProtKB-KW"/>
</dbReference>
<dbReference type="RefSeq" id="WP_096057710.1">
    <property type="nucleotide sequence ID" value="NZ_CP023344.1"/>
</dbReference>
<dbReference type="InterPro" id="IPR004358">
    <property type="entry name" value="Sig_transdc_His_kin-like_C"/>
</dbReference>
<sequence>MPLSTDFYSTLDDLSNRLAGESILAQAGRDEGLIPSYSLLGELIELCSVELELREPLSTLKADLERLLDSAQPFDDAALTHLRNVVKWLPAAATASKADQPLPPVAGKAAAAPAAAESAPASVAASSAPVDDGLAANDLLQDLNLDENRELLTEFHAEALDHLQQIEAALLALDETPDDPEALNSIFRSFHTIKGVSGFLHLTPMHTLTHEVESLLDLARNRKLRLNSTIITEILKSRDAVQNMVGQITVALEQGTLPSEIIPVSHLIRAVKRLAAGESAPVAAAPAKAAAPIAASVAAAPAELAPVVPFSPAPSAEAPAPAKAAEHKEKAAATGETKNASSSTVRVNTEKLDSLMDVVGELVIVQSQLTESARVLAIEDASLQRNITQFGRLTKELQHTSMSLRMIPVKPTFQKMERLVRDLSRDFGKKVNFHVSGEDTELDRTVVEDIGDPLVHMVRNSLDHGLESTADRIAAGKTEAGNVHLKAYHEGGNIVIELSDDGRGINTDKVLAKARKQNLIPENAQLSKDEVLHLIFLPGFSTAEKVTAVSGRGVGMDVVKRNIEKLRGKIEITSEMGKGSTFRIKLPLTMAIIDGLVVRVGEDRFILPSTSVQMALRPAKDALSTVHGHGEVLDHRGKILPIHRLHRRFQIAGAIENPWDGIIVIVESNGRASALLVDDMVSKQEVVIKSLGGFLQNLVGVSGGAILGDGGIALILDPTSLFNAA</sequence>
<dbReference type="Pfam" id="PF02895">
    <property type="entry name" value="H-kinase_dim"/>
    <property type="match status" value="1"/>
</dbReference>
<dbReference type="SMART" id="SM00073">
    <property type="entry name" value="HPT"/>
    <property type="match status" value="1"/>
</dbReference>
<dbReference type="AlphaFoldDB" id="A0A290QCA6"/>
<feature type="compositionally biased region" description="Low complexity" evidence="13">
    <location>
        <begin position="313"/>
        <end position="323"/>
    </location>
</feature>
<dbReference type="SMART" id="SM01231">
    <property type="entry name" value="H-kinase_dim"/>
    <property type="match status" value="1"/>
</dbReference>
<dbReference type="Pfam" id="PF02518">
    <property type="entry name" value="HATPase_c"/>
    <property type="match status" value="1"/>
</dbReference>
<accession>A0A290QCA6</accession>
<dbReference type="PANTHER" id="PTHR43395">
    <property type="entry name" value="SENSOR HISTIDINE KINASE CHEA"/>
    <property type="match status" value="1"/>
</dbReference>
<keyword evidence="6" id="KW-0808">Transferase</keyword>
<evidence type="ECO:0000256" key="12">
    <source>
        <dbReference type="PROSITE-ProRule" id="PRU00110"/>
    </source>
</evidence>
<dbReference type="InterPro" id="IPR004105">
    <property type="entry name" value="CheA-like_dim"/>
</dbReference>
<dbReference type="SMART" id="SM00387">
    <property type="entry name" value="HATPase_c"/>
    <property type="match status" value="1"/>
</dbReference>
<dbReference type="PROSITE" id="PS50851">
    <property type="entry name" value="CHEW"/>
    <property type="match status" value="1"/>
</dbReference>
<dbReference type="GO" id="GO:0005737">
    <property type="term" value="C:cytoplasm"/>
    <property type="evidence" value="ECO:0007669"/>
    <property type="project" value="InterPro"/>
</dbReference>
<dbReference type="PRINTS" id="PR00344">
    <property type="entry name" value="BCTRLSENSOR"/>
</dbReference>
<dbReference type="SMART" id="SM00260">
    <property type="entry name" value="CheW"/>
    <property type="match status" value="1"/>
</dbReference>
<evidence type="ECO:0000256" key="6">
    <source>
        <dbReference type="ARBA" id="ARBA00022679"/>
    </source>
</evidence>
<dbReference type="InterPro" id="IPR003594">
    <property type="entry name" value="HATPase_dom"/>
</dbReference>
<dbReference type="PROSITE" id="PS50109">
    <property type="entry name" value="HIS_KIN"/>
    <property type="match status" value="1"/>
</dbReference>
<feature type="domain" description="Histidine kinase" evidence="14">
    <location>
        <begin position="383"/>
        <end position="590"/>
    </location>
</feature>
<evidence type="ECO:0000256" key="10">
    <source>
        <dbReference type="ARBA" id="ARBA00023012"/>
    </source>
</evidence>
<keyword evidence="4" id="KW-0145">Chemotaxis</keyword>
<dbReference type="InterPro" id="IPR036641">
    <property type="entry name" value="HPT_dom_sf"/>
</dbReference>
<dbReference type="InterPro" id="IPR002545">
    <property type="entry name" value="CheW-lke_dom"/>
</dbReference>
<dbReference type="Gene3D" id="1.10.287.560">
    <property type="entry name" value="Histidine kinase CheA-like, homodimeric domain"/>
    <property type="match status" value="1"/>
</dbReference>
<keyword evidence="10" id="KW-0902">Two-component regulatory system</keyword>
<dbReference type="SUPFAM" id="SSF55874">
    <property type="entry name" value="ATPase domain of HSP90 chaperone/DNA topoisomerase II/histidine kinase"/>
    <property type="match status" value="1"/>
</dbReference>
<dbReference type="PROSITE" id="PS50894">
    <property type="entry name" value="HPT"/>
    <property type="match status" value="1"/>
</dbReference>
<evidence type="ECO:0000256" key="8">
    <source>
        <dbReference type="ARBA" id="ARBA00022777"/>
    </source>
</evidence>
<evidence type="ECO:0000256" key="2">
    <source>
        <dbReference type="ARBA" id="ARBA00012438"/>
    </source>
</evidence>
<evidence type="ECO:0000256" key="13">
    <source>
        <dbReference type="SAM" id="MobiDB-lite"/>
    </source>
</evidence>
<dbReference type="EC" id="2.7.13.3" evidence="2"/>
<dbReference type="InterPro" id="IPR037006">
    <property type="entry name" value="CheA-like_homodim_sf"/>
</dbReference>
<evidence type="ECO:0000256" key="11">
    <source>
        <dbReference type="ARBA" id="ARBA00035100"/>
    </source>
</evidence>
<proteinExistence type="predicted"/>
<organism evidence="17 18">
    <name type="scientific">Nibricoccus aquaticus</name>
    <dbReference type="NCBI Taxonomy" id="2576891"/>
    <lineage>
        <taxon>Bacteria</taxon>
        <taxon>Pseudomonadati</taxon>
        <taxon>Verrucomicrobiota</taxon>
        <taxon>Opitutia</taxon>
        <taxon>Opitutales</taxon>
        <taxon>Opitutaceae</taxon>
        <taxon>Nibricoccus</taxon>
    </lineage>
</organism>
<feature type="modified residue" description="Phosphohistidine" evidence="12">
    <location>
        <position position="191"/>
    </location>
</feature>
<dbReference type="GO" id="GO:0000155">
    <property type="term" value="F:phosphorelay sensor kinase activity"/>
    <property type="evidence" value="ECO:0007669"/>
    <property type="project" value="InterPro"/>
</dbReference>
<name>A0A290QCA6_9BACT</name>
<reference evidence="17 18" key="1">
    <citation type="submission" date="2017-09" db="EMBL/GenBank/DDBJ databases">
        <title>Complete genome sequence of Verrucomicrobial strain HZ-65, isolated from freshwater.</title>
        <authorList>
            <person name="Choi A."/>
        </authorList>
    </citation>
    <scope>NUCLEOTIDE SEQUENCE [LARGE SCALE GENOMIC DNA]</scope>
    <source>
        <strain evidence="17 18">HZ-65</strain>
    </source>
</reference>
<dbReference type="GO" id="GO:0006935">
    <property type="term" value="P:chemotaxis"/>
    <property type="evidence" value="ECO:0007669"/>
    <property type="project" value="UniProtKB-KW"/>
</dbReference>
<dbReference type="Proteomes" id="UP000217265">
    <property type="component" value="Chromosome"/>
</dbReference>
<keyword evidence="7" id="KW-0547">Nucleotide-binding</keyword>
<feature type="domain" description="CheW-like" evidence="15">
    <location>
        <begin position="592"/>
        <end position="725"/>
    </location>
</feature>
<dbReference type="InterPro" id="IPR005467">
    <property type="entry name" value="His_kinase_dom"/>
</dbReference>
<dbReference type="SUPFAM" id="SSF47384">
    <property type="entry name" value="Homodimeric domain of signal transducing histidine kinase"/>
    <property type="match status" value="1"/>
</dbReference>
<feature type="region of interest" description="Disordered" evidence="13">
    <location>
        <begin position="313"/>
        <end position="345"/>
    </location>
</feature>
<dbReference type="KEGG" id="vbh:CMV30_09890"/>
<keyword evidence="18" id="KW-1185">Reference proteome</keyword>
<dbReference type="CDD" id="cd00088">
    <property type="entry name" value="HPT"/>
    <property type="match status" value="1"/>
</dbReference>
<evidence type="ECO:0000259" key="14">
    <source>
        <dbReference type="PROSITE" id="PS50109"/>
    </source>
</evidence>
<dbReference type="InterPro" id="IPR036890">
    <property type="entry name" value="HATPase_C_sf"/>
</dbReference>
<dbReference type="Pfam" id="PF01627">
    <property type="entry name" value="Hpt"/>
    <property type="match status" value="1"/>
</dbReference>
<dbReference type="OrthoDB" id="9803176at2"/>
<evidence type="ECO:0000313" key="18">
    <source>
        <dbReference type="Proteomes" id="UP000217265"/>
    </source>
</evidence>
<dbReference type="Gene3D" id="2.30.30.40">
    <property type="entry name" value="SH3 Domains"/>
    <property type="match status" value="1"/>
</dbReference>
<protein>
    <recommendedName>
        <fullName evidence="3">Chemotaxis protein CheA</fullName>
        <ecNumber evidence="2">2.7.13.3</ecNumber>
    </recommendedName>
</protein>
<dbReference type="EMBL" id="CP023344">
    <property type="protein sequence ID" value="ATC66083.1"/>
    <property type="molecule type" value="Genomic_DNA"/>
</dbReference>
<dbReference type="Pfam" id="PF01584">
    <property type="entry name" value="CheW"/>
    <property type="match status" value="1"/>
</dbReference>
<evidence type="ECO:0000256" key="7">
    <source>
        <dbReference type="ARBA" id="ARBA00022741"/>
    </source>
</evidence>
<dbReference type="Gene3D" id="3.30.565.10">
    <property type="entry name" value="Histidine kinase-like ATPase, C-terminal domain"/>
    <property type="match status" value="1"/>
</dbReference>
<evidence type="ECO:0000259" key="15">
    <source>
        <dbReference type="PROSITE" id="PS50851"/>
    </source>
</evidence>
<dbReference type="FunFam" id="3.30.565.10:FF:000016">
    <property type="entry name" value="Chemotaxis protein CheA, putative"/>
    <property type="match status" value="1"/>
</dbReference>
<evidence type="ECO:0000256" key="9">
    <source>
        <dbReference type="ARBA" id="ARBA00022840"/>
    </source>
</evidence>
<evidence type="ECO:0000259" key="16">
    <source>
        <dbReference type="PROSITE" id="PS50894"/>
    </source>
</evidence>
<dbReference type="InterPro" id="IPR008207">
    <property type="entry name" value="Sig_transdc_His_kin_Hpt_dom"/>
</dbReference>
<keyword evidence="5 12" id="KW-0597">Phosphoprotein</keyword>
<evidence type="ECO:0000313" key="17">
    <source>
        <dbReference type="EMBL" id="ATC66083.1"/>
    </source>
</evidence>
<dbReference type="SUPFAM" id="SSF50341">
    <property type="entry name" value="CheW-like"/>
    <property type="match status" value="1"/>
</dbReference>
<dbReference type="Gene3D" id="1.20.120.160">
    <property type="entry name" value="HPT domain"/>
    <property type="match status" value="1"/>
</dbReference>
<dbReference type="CDD" id="cd16916">
    <property type="entry name" value="HATPase_CheA-like"/>
    <property type="match status" value="1"/>
</dbReference>
<gene>
    <name evidence="17" type="ORF">CMV30_09890</name>
</gene>
<evidence type="ECO:0000256" key="1">
    <source>
        <dbReference type="ARBA" id="ARBA00000085"/>
    </source>
</evidence>
<dbReference type="PANTHER" id="PTHR43395:SF10">
    <property type="entry name" value="CHEMOTAXIS PROTEIN CHEA"/>
    <property type="match status" value="1"/>
</dbReference>
<dbReference type="CDD" id="cd00731">
    <property type="entry name" value="CheA_reg"/>
    <property type="match status" value="1"/>
</dbReference>
<comment type="function">
    <text evidence="11">Involved in the transmission of sensory signals from the chemoreceptors to the flagellar motors. CheA is autophosphorylated; it can transfer its phosphate group to either CheB or CheY.</text>
</comment>
<keyword evidence="8" id="KW-0418">Kinase</keyword>
<evidence type="ECO:0000256" key="3">
    <source>
        <dbReference type="ARBA" id="ARBA00021495"/>
    </source>
</evidence>
<dbReference type="InterPro" id="IPR036061">
    <property type="entry name" value="CheW-like_dom_sf"/>
</dbReference>
<feature type="compositionally biased region" description="Polar residues" evidence="13">
    <location>
        <begin position="336"/>
        <end position="345"/>
    </location>
</feature>
<keyword evidence="9" id="KW-0067">ATP-binding</keyword>
<dbReference type="InterPro" id="IPR036097">
    <property type="entry name" value="HisK_dim/P_sf"/>
</dbReference>